<keyword evidence="3" id="KW-0723">Serine/threonine-protein kinase</keyword>
<comment type="catalytic activity">
    <reaction evidence="10">
        <text>L-seryl-[protein] + ATP = O-phospho-L-seryl-[protein] + ADP + H(+)</text>
        <dbReference type="Rhea" id="RHEA:17989"/>
        <dbReference type="Rhea" id="RHEA-COMP:9863"/>
        <dbReference type="Rhea" id="RHEA-COMP:11604"/>
        <dbReference type="ChEBI" id="CHEBI:15378"/>
        <dbReference type="ChEBI" id="CHEBI:29999"/>
        <dbReference type="ChEBI" id="CHEBI:30616"/>
        <dbReference type="ChEBI" id="CHEBI:83421"/>
        <dbReference type="ChEBI" id="CHEBI:456216"/>
        <dbReference type="EC" id="2.7.11.1"/>
    </reaction>
</comment>
<sequence length="139" mass="15817">MLSNSPNPNPQVLFPTPPPPPPPPPPHQQPPPQQHPPVQQQFPQFNVKSGLQIKKNAITDDYKVTTQVLGLGINGKVLEIFNKKTGEKFALKMLQDCPKARREVELHWRASQCAHIVKIIDVYENLYQGRKCLLIVMEW</sequence>
<proteinExistence type="inferred from homology"/>
<keyword evidence="14" id="KW-1185">Reference proteome</keyword>
<dbReference type="Proteomes" id="UP000297703">
    <property type="component" value="Unassembled WGS sequence"/>
</dbReference>
<evidence type="ECO:0000256" key="4">
    <source>
        <dbReference type="ARBA" id="ARBA00022553"/>
    </source>
</evidence>
<reference evidence="13 14" key="1">
    <citation type="submission" date="2019-04" db="EMBL/GenBank/DDBJ databases">
        <title>Draft genome of the big-headed turtle Platysternon megacephalum.</title>
        <authorList>
            <person name="Gong S."/>
        </authorList>
    </citation>
    <scope>NUCLEOTIDE SEQUENCE [LARGE SCALE GENOMIC DNA]</scope>
    <source>
        <strain evidence="13">DO16091913</strain>
        <tissue evidence="13">Muscle</tissue>
    </source>
</reference>
<dbReference type="InterPro" id="IPR017441">
    <property type="entry name" value="Protein_kinase_ATP_BS"/>
</dbReference>
<comment type="catalytic activity">
    <reaction evidence="9">
        <text>L-threonyl-[protein] + ATP = O-phospho-L-threonyl-[protein] + ADP + H(+)</text>
        <dbReference type="Rhea" id="RHEA:46608"/>
        <dbReference type="Rhea" id="RHEA-COMP:11060"/>
        <dbReference type="Rhea" id="RHEA-COMP:11605"/>
        <dbReference type="ChEBI" id="CHEBI:15378"/>
        <dbReference type="ChEBI" id="CHEBI:30013"/>
        <dbReference type="ChEBI" id="CHEBI:30616"/>
        <dbReference type="ChEBI" id="CHEBI:61977"/>
        <dbReference type="ChEBI" id="CHEBI:456216"/>
        <dbReference type="EC" id="2.7.11.1"/>
    </reaction>
</comment>
<feature type="region of interest" description="Disordered" evidence="12">
    <location>
        <begin position="1"/>
        <end position="40"/>
    </location>
</feature>
<dbReference type="FunFam" id="3.30.200.20:FF:000156">
    <property type="entry name" value="MAP kinase-activated protein kinase 3"/>
    <property type="match status" value="1"/>
</dbReference>
<keyword evidence="7 13" id="KW-0418">Kinase</keyword>
<dbReference type="OrthoDB" id="40902at2759"/>
<dbReference type="SUPFAM" id="SSF56112">
    <property type="entry name" value="Protein kinase-like (PK-like)"/>
    <property type="match status" value="1"/>
</dbReference>
<keyword evidence="4" id="KW-0597">Phosphoprotein</keyword>
<dbReference type="EMBL" id="QXTE01000269">
    <property type="protein sequence ID" value="TFK00491.1"/>
    <property type="molecule type" value="Genomic_DNA"/>
</dbReference>
<dbReference type="GO" id="GO:0005524">
    <property type="term" value="F:ATP binding"/>
    <property type="evidence" value="ECO:0007669"/>
    <property type="project" value="UniProtKB-UniRule"/>
</dbReference>
<evidence type="ECO:0000256" key="3">
    <source>
        <dbReference type="ARBA" id="ARBA00022527"/>
    </source>
</evidence>
<comment type="similarity">
    <text evidence="1">Belongs to the protein kinase superfamily. CAMK Ser/Thr protein kinase family.</text>
</comment>
<organism evidence="13 14">
    <name type="scientific">Platysternon megacephalum</name>
    <name type="common">big-headed turtle</name>
    <dbReference type="NCBI Taxonomy" id="55544"/>
    <lineage>
        <taxon>Eukaryota</taxon>
        <taxon>Metazoa</taxon>
        <taxon>Chordata</taxon>
        <taxon>Craniata</taxon>
        <taxon>Vertebrata</taxon>
        <taxon>Euteleostomi</taxon>
        <taxon>Archelosauria</taxon>
        <taxon>Testudinata</taxon>
        <taxon>Testudines</taxon>
        <taxon>Cryptodira</taxon>
        <taxon>Durocryptodira</taxon>
        <taxon>Testudinoidea</taxon>
        <taxon>Platysternidae</taxon>
        <taxon>Platysternon</taxon>
    </lineage>
</organism>
<dbReference type="AlphaFoldDB" id="A0A4D9DSE5"/>
<evidence type="ECO:0000256" key="12">
    <source>
        <dbReference type="SAM" id="MobiDB-lite"/>
    </source>
</evidence>
<dbReference type="Gene3D" id="3.30.200.20">
    <property type="entry name" value="Phosphorylase Kinase, domain 1"/>
    <property type="match status" value="1"/>
</dbReference>
<name>A0A4D9DSE5_9SAUR</name>
<evidence type="ECO:0000256" key="7">
    <source>
        <dbReference type="ARBA" id="ARBA00022777"/>
    </source>
</evidence>
<keyword evidence="6 11" id="KW-0547">Nucleotide-binding</keyword>
<comment type="caution">
    <text evidence="13">The sequence shown here is derived from an EMBL/GenBank/DDBJ whole genome shotgun (WGS) entry which is preliminary data.</text>
</comment>
<accession>A0A4D9DSE5</accession>
<evidence type="ECO:0000256" key="10">
    <source>
        <dbReference type="ARBA" id="ARBA00048679"/>
    </source>
</evidence>
<dbReference type="InterPro" id="IPR011009">
    <property type="entry name" value="Kinase-like_dom_sf"/>
</dbReference>
<feature type="binding site" evidence="11">
    <location>
        <position position="92"/>
    </location>
    <ligand>
        <name>ATP</name>
        <dbReference type="ChEBI" id="CHEBI:30616"/>
    </ligand>
</feature>
<dbReference type="STRING" id="55544.A0A4D9DSE5"/>
<dbReference type="EC" id="2.7.11.1" evidence="2"/>
<evidence type="ECO:0000256" key="8">
    <source>
        <dbReference type="ARBA" id="ARBA00022840"/>
    </source>
</evidence>
<dbReference type="PROSITE" id="PS00107">
    <property type="entry name" value="PROTEIN_KINASE_ATP"/>
    <property type="match status" value="1"/>
</dbReference>
<dbReference type="GO" id="GO:0004674">
    <property type="term" value="F:protein serine/threonine kinase activity"/>
    <property type="evidence" value="ECO:0007669"/>
    <property type="project" value="UniProtKB-KW"/>
</dbReference>
<evidence type="ECO:0000256" key="5">
    <source>
        <dbReference type="ARBA" id="ARBA00022679"/>
    </source>
</evidence>
<evidence type="ECO:0000256" key="2">
    <source>
        <dbReference type="ARBA" id="ARBA00012513"/>
    </source>
</evidence>
<feature type="compositionally biased region" description="Pro residues" evidence="12">
    <location>
        <begin position="15"/>
        <end position="35"/>
    </location>
</feature>
<keyword evidence="5" id="KW-0808">Transferase</keyword>
<evidence type="ECO:0000256" key="9">
    <source>
        <dbReference type="ARBA" id="ARBA00047899"/>
    </source>
</evidence>
<gene>
    <name evidence="13" type="ORF">DR999_PMT17415</name>
</gene>
<evidence type="ECO:0000313" key="14">
    <source>
        <dbReference type="Proteomes" id="UP000297703"/>
    </source>
</evidence>
<evidence type="ECO:0000256" key="1">
    <source>
        <dbReference type="ARBA" id="ARBA00006692"/>
    </source>
</evidence>
<evidence type="ECO:0000256" key="6">
    <source>
        <dbReference type="ARBA" id="ARBA00022741"/>
    </source>
</evidence>
<keyword evidence="8 11" id="KW-0067">ATP-binding</keyword>
<evidence type="ECO:0000313" key="13">
    <source>
        <dbReference type="EMBL" id="TFK00491.1"/>
    </source>
</evidence>
<reference evidence="13 14" key="2">
    <citation type="submission" date="2019-04" db="EMBL/GenBank/DDBJ databases">
        <title>The genome sequence of big-headed turtle.</title>
        <authorList>
            <person name="Gong S."/>
        </authorList>
    </citation>
    <scope>NUCLEOTIDE SEQUENCE [LARGE SCALE GENOMIC DNA]</scope>
    <source>
        <strain evidence="13">DO16091913</strain>
        <tissue evidence="13">Muscle</tissue>
    </source>
</reference>
<evidence type="ECO:0000256" key="11">
    <source>
        <dbReference type="PROSITE-ProRule" id="PRU10141"/>
    </source>
</evidence>
<protein>
    <recommendedName>
        <fullName evidence="2">non-specific serine/threonine protein kinase</fullName>
        <ecNumber evidence="2">2.7.11.1</ecNumber>
    </recommendedName>
</protein>